<dbReference type="EMBL" id="PXYV01000002">
    <property type="protein sequence ID" value="PSR23870.1"/>
    <property type="molecule type" value="Genomic_DNA"/>
</dbReference>
<organism evidence="1 2">
    <name type="scientific">Sulfobacillus acidophilus</name>
    <dbReference type="NCBI Taxonomy" id="53633"/>
    <lineage>
        <taxon>Bacteria</taxon>
        <taxon>Bacillati</taxon>
        <taxon>Bacillota</taxon>
        <taxon>Clostridia</taxon>
        <taxon>Eubacteriales</taxon>
        <taxon>Clostridiales Family XVII. Incertae Sedis</taxon>
        <taxon>Sulfobacillus</taxon>
    </lineage>
</organism>
<reference evidence="1 2" key="1">
    <citation type="journal article" date="2014" name="BMC Genomics">
        <title>Comparison of environmental and isolate Sulfobacillus genomes reveals diverse carbon, sulfur, nitrogen, and hydrogen metabolisms.</title>
        <authorList>
            <person name="Justice N.B."/>
            <person name="Norman A."/>
            <person name="Brown C.T."/>
            <person name="Singh A."/>
            <person name="Thomas B.C."/>
            <person name="Banfield J.F."/>
        </authorList>
    </citation>
    <scope>NUCLEOTIDE SEQUENCE [LARGE SCALE GENOMIC DNA]</scope>
    <source>
        <strain evidence="1">AMDSBA3</strain>
    </source>
</reference>
<evidence type="ECO:0000313" key="1">
    <source>
        <dbReference type="EMBL" id="PSR23870.1"/>
    </source>
</evidence>
<evidence type="ECO:0000313" key="2">
    <source>
        <dbReference type="Proteomes" id="UP000241848"/>
    </source>
</evidence>
<dbReference type="Proteomes" id="UP000241848">
    <property type="component" value="Unassembled WGS sequence"/>
</dbReference>
<proteinExistence type="predicted"/>
<gene>
    <name evidence="1" type="ORF">C7B45_00860</name>
</gene>
<accession>A0A2T2WNQ8</accession>
<evidence type="ECO:0008006" key="3">
    <source>
        <dbReference type="Google" id="ProtNLM"/>
    </source>
</evidence>
<comment type="caution">
    <text evidence="1">The sequence shown here is derived from an EMBL/GenBank/DDBJ whole genome shotgun (WGS) entry which is preliminary data.</text>
</comment>
<protein>
    <recommendedName>
        <fullName evidence="3">Apea-like HEPN domain-containing protein</fullName>
    </recommendedName>
</protein>
<sequence length="387" mass="44739">MAVTWQLGFVLPNLQVPLTVNDLSGFVALASYRDSRVTDIRQNQRGADKFLDGFRDVYGAQQQPGSIIWRDDICQDRLSLKTFVDFRNIVALAAILPGWAGLEPRRPVTPKNPLWSDAFDFHPGRLNSEGAIEIYNPAQTVFSHPQTPFIGMPAPHVPVYHDSFMLDWPLLANLLQTWDHLYLRPDNETNAKKYEPLFRSLEMAYRALSVPIHNEGTIYDFGTSLALWVSALEILAHPDPIDKKQKVDLWHVLEVLARAQWNDERLKKQEFCVTYRRQQRPATFVQYLYDLIYRARNTFLHGNPIEKTDWQFTRGDVSTPIGNLAPVIYRTALMCYLGWDMNRELAERMAHVVTYHQEWAPEFQLDNILIVSVNQMYEDAFLTLLST</sequence>
<name>A0A2T2WNQ8_9FIRM</name>
<dbReference type="AlphaFoldDB" id="A0A2T2WNQ8"/>